<accession>A0AAD5Y6P0</accession>
<reference evidence="2" key="1">
    <citation type="submission" date="2020-05" db="EMBL/GenBank/DDBJ databases">
        <title>Phylogenomic resolution of chytrid fungi.</title>
        <authorList>
            <person name="Stajich J.E."/>
            <person name="Amses K."/>
            <person name="Simmons R."/>
            <person name="Seto K."/>
            <person name="Myers J."/>
            <person name="Bonds A."/>
            <person name="Quandt C.A."/>
            <person name="Barry K."/>
            <person name="Liu P."/>
            <person name="Grigoriev I."/>
            <person name="Longcore J.E."/>
            <person name="James T.Y."/>
        </authorList>
    </citation>
    <scope>NUCLEOTIDE SEQUENCE</scope>
    <source>
        <strain evidence="2">PLAUS21</strain>
    </source>
</reference>
<name>A0AAD5Y6P0_9FUNG</name>
<comment type="caution">
    <text evidence="2">The sequence shown here is derived from an EMBL/GenBank/DDBJ whole genome shotgun (WGS) entry which is preliminary data.</text>
</comment>
<dbReference type="EMBL" id="JADGKB010000004">
    <property type="protein sequence ID" value="KAJ3261691.1"/>
    <property type="molecule type" value="Genomic_DNA"/>
</dbReference>
<protein>
    <submittedName>
        <fullName evidence="2">Uncharacterized protein</fullName>
    </submittedName>
</protein>
<proteinExistence type="predicted"/>
<dbReference type="Proteomes" id="UP001210925">
    <property type="component" value="Unassembled WGS sequence"/>
</dbReference>
<feature type="coiled-coil region" evidence="1">
    <location>
        <begin position="55"/>
        <end position="82"/>
    </location>
</feature>
<evidence type="ECO:0000313" key="3">
    <source>
        <dbReference type="Proteomes" id="UP001210925"/>
    </source>
</evidence>
<sequence length="193" mass="22296">MNLFDESNHLLDDTWSESVIHPLLEMSAPKMLLEELGPSESTFEDLDSKDIADLLNQVQEICNDDQEEVEDLLNAVNAAIDKEPAIKLPATKKPPEAKKSEKLDTVYSIPKIEYESMFLEEDTMMESQVIGIMGKYMPKTDIEKAYRIRQEKSQDQTRIESPSTIDYLHRHRLYEENTKILDIGKIQKLPKLR</sequence>
<evidence type="ECO:0000313" key="2">
    <source>
        <dbReference type="EMBL" id="KAJ3261691.1"/>
    </source>
</evidence>
<dbReference type="AlphaFoldDB" id="A0AAD5Y6P0"/>
<keyword evidence="3" id="KW-1185">Reference proteome</keyword>
<evidence type="ECO:0000256" key="1">
    <source>
        <dbReference type="SAM" id="Coils"/>
    </source>
</evidence>
<keyword evidence="1" id="KW-0175">Coiled coil</keyword>
<gene>
    <name evidence="2" type="ORF">HK103_004642</name>
</gene>
<organism evidence="2 3">
    <name type="scientific">Boothiomyces macroporosus</name>
    <dbReference type="NCBI Taxonomy" id="261099"/>
    <lineage>
        <taxon>Eukaryota</taxon>
        <taxon>Fungi</taxon>
        <taxon>Fungi incertae sedis</taxon>
        <taxon>Chytridiomycota</taxon>
        <taxon>Chytridiomycota incertae sedis</taxon>
        <taxon>Chytridiomycetes</taxon>
        <taxon>Rhizophydiales</taxon>
        <taxon>Terramycetaceae</taxon>
        <taxon>Boothiomyces</taxon>
    </lineage>
</organism>